<dbReference type="Proteomes" id="UP000054485">
    <property type="component" value="Unassembled WGS sequence"/>
</dbReference>
<accession>A0A0D0BUA1</accession>
<organism evidence="1 2">
    <name type="scientific">Suillus luteus UH-Slu-Lm8-n1</name>
    <dbReference type="NCBI Taxonomy" id="930992"/>
    <lineage>
        <taxon>Eukaryota</taxon>
        <taxon>Fungi</taxon>
        <taxon>Dikarya</taxon>
        <taxon>Basidiomycota</taxon>
        <taxon>Agaricomycotina</taxon>
        <taxon>Agaricomycetes</taxon>
        <taxon>Agaricomycetidae</taxon>
        <taxon>Boletales</taxon>
        <taxon>Suillineae</taxon>
        <taxon>Suillaceae</taxon>
        <taxon>Suillus</taxon>
    </lineage>
</organism>
<evidence type="ECO:0000313" key="2">
    <source>
        <dbReference type="Proteomes" id="UP000054485"/>
    </source>
</evidence>
<gene>
    <name evidence="1" type="ORF">CY34DRAFT_435776</name>
</gene>
<proteinExistence type="predicted"/>
<dbReference type="OrthoDB" id="3146759at2759"/>
<dbReference type="HOGENOM" id="CLU_180191_3_0_1"/>
<name>A0A0D0BUA1_9AGAM</name>
<dbReference type="InParanoid" id="A0A0D0BUA1"/>
<reference evidence="1 2" key="1">
    <citation type="submission" date="2014-04" db="EMBL/GenBank/DDBJ databases">
        <authorList>
            <consortium name="DOE Joint Genome Institute"/>
            <person name="Kuo A."/>
            <person name="Ruytinx J."/>
            <person name="Rineau F."/>
            <person name="Colpaert J."/>
            <person name="Kohler A."/>
            <person name="Nagy L.G."/>
            <person name="Floudas D."/>
            <person name="Copeland A."/>
            <person name="Barry K.W."/>
            <person name="Cichocki N."/>
            <person name="Veneault-Fourrey C."/>
            <person name="LaButti K."/>
            <person name="Lindquist E.A."/>
            <person name="Lipzen A."/>
            <person name="Lundell T."/>
            <person name="Morin E."/>
            <person name="Murat C."/>
            <person name="Sun H."/>
            <person name="Tunlid A."/>
            <person name="Henrissat B."/>
            <person name="Grigoriev I.V."/>
            <person name="Hibbett D.S."/>
            <person name="Martin F."/>
            <person name="Nordberg H.P."/>
            <person name="Cantor M.N."/>
            <person name="Hua S.X."/>
        </authorList>
    </citation>
    <scope>NUCLEOTIDE SEQUENCE [LARGE SCALE GENOMIC DNA]</scope>
    <source>
        <strain evidence="1 2">UH-Slu-Lm8-n1</strain>
    </source>
</reference>
<dbReference type="EMBL" id="KN835134">
    <property type="protein sequence ID" value="KIK49132.1"/>
    <property type="molecule type" value="Genomic_DNA"/>
</dbReference>
<keyword evidence="2" id="KW-1185">Reference proteome</keyword>
<protein>
    <submittedName>
        <fullName evidence="1">Uncharacterized protein</fullName>
    </submittedName>
</protein>
<dbReference type="AlphaFoldDB" id="A0A0D0BUA1"/>
<reference evidence="2" key="2">
    <citation type="submission" date="2015-01" db="EMBL/GenBank/DDBJ databases">
        <title>Evolutionary Origins and Diversification of the Mycorrhizal Mutualists.</title>
        <authorList>
            <consortium name="DOE Joint Genome Institute"/>
            <consortium name="Mycorrhizal Genomics Consortium"/>
            <person name="Kohler A."/>
            <person name="Kuo A."/>
            <person name="Nagy L.G."/>
            <person name="Floudas D."/>
            <person name="Copeland A."/>
            <person name="Barry K.W."/>
            <person name="Cichocki N."/>
            <person name="Veneault-Fourrey C."/>
            <person name="LaButti K."/>
            <person name="Lindquist E.A."/>
            <person name="Lipzen A."/>
            <person name="Lundell T."/>
            <person name="Morin E."/>
            <person name="Murat C."/>
            <person name="Riley R."/>
            <person name="Ohm R."/>
            <person name="Sun H."/>
            <person name="Tunlid A."/>
            <person name="Henrissat B."/>
            <person name="Grigoriev I.V."/>
            <person name="Hibbett D.S."/>
            <person name="Martin F."/>
        </authorList>
    </citation>
    <scope>NUCLEOTIDE SEQUENCE [LARGE SCALE GENOMIC DNA]</scope>
    <source>
        <strain evidence="2">UH-Slu-Lm8-n1</strain>
    </source>
</reference>
<evidence type="ECO:0000313" key="1">
    <source>
        <dbReference type="EMBL" id="KIK49132.1"/>
    </source>
</evidence>
<sequence>MCYKIIQYAEYSCSHQTITRQQVVDCRKRDCRFSPSHQTGAHSCRSTCSQTMLPDQGLIMEQFSNPCSRCGGMMNGH</sequence>